<dbReference type="EMBL" id="JBBNAG010000006">
    <property type="protein sequence ID" value="KAK9126127.1"/>
    <property type="molecule type" value="Genomic_DNA"/>
</dbReference>
<organism evidence="2 3">
    <name type="scientific">Stephania cephalantha</name>
    <dbReference type="NCBI Taxonomy" id="152367"/>
    <lineage>
        <taxon>Eukaryota</taxon>
        <taxon>Viridiplantae</taxon>
        <taxon>Streptophyta</taxon>
        <taxon>Embryophyta</taxon>
        <taxon>Tracheophyta</taxon>
        <taxon>Spermatophyta</taxon>
        <taxon>Magnoliopsida</taxon>
        <taxon>Ranunculales</taxon>
        <taxon>Menispermaceae</taxon>
        <taxon>Menispermoideae</taxon>
        <taxon>Cissampelideae</taxon>
        <taxon>Stephania</taxon>
    </lineage>
</organism>
<feature type="compositionally biased region" description="Basic and acidic residues" evidence="1">
    <location>
        <begin position="1"/>
        <end position="16"/>
    </location>
</feature>
<evidence type="ECO:0000256" key="1">
    <source>
        <dbReference type="SAM" id="MobiDB-lite"/>
    </source>
</evidence>
<gene>
    <name evidence="2" type="ORF">Scep_014973</name>
</gene>
<evidence type="ECO:0000313" key="2">
    <source>
        <dbReference type="EMBL" id="KAK9126127.1"/>
    </source>
</evidence>
<feature type="compositionally biased region" description="Basic and acidic residues" evidence="1">
    <location>
        <begin position="23"/>
        <end position="53"/>
    </location>
</feature>
<feature type="region of interest" description="Disordered" evidence="1">
    <location>
        <begin position="1"/>
        <end position="86"/>
    </location>
</feature>
<evidence type="ECO:0000313" key="3">
    <source>
        <dbReference type="Proteomes" id="UP001419268"/>
    </source>
</evidence>
<feature type="region of interest" description="Disordered" evidence="1">
    <location>
        <begin position="156"/>
        <end position="193"/>
    </location>
</feature>
<proteinExistence type="predicted"/>
<sequence length="193" mass="20955">MRESEPLRLTAKERVDGAAPVKRVVDGAGEERSSTMREGAIDRGEREREEEGGRPASLLKSASVTRGGDGVEEDWRGHRSKERRLSAAQQQRWSNAAAMACEIEPNLAEWKEEKEESRSLNYDTTTTTAKRGLERRDDAWSKSFAVTAAEDDAVQAARGDGKHDAYSSTAATPGGRSRTSGSGVGGQIGESSW</sequence>
<name>A0AAP0NZX7_9MAGN</name>
<dbReference type="Proteomes" id="UP001419268">
    <property type="component" value="Unassembled WGS sequence"/>
</dbReference>
<keyword evidence="3" id="KW-1185">Reference proteome</keyword>
<dbReference type="AlphaFoldDB" id="A0AAP0NZX7"/>
<accession>A0AAP0NZX7</accession>
<comment type="caution">
    <text evidence="2">The sequence shown here is derived from an EMBL/GenBank/DDBJ whole genome shotgun (WGS) entry which is preliminary data.</text>
</comment>
<protein>
    <submittedName>
        <fullName evidence="2">Uncharacterized protein</fullName>
    </submittedName>
</protein>
<feature type="compositionally biased region" description="Gly residues" evidence="1">
    <location>
        <begin position="182"/>
        <end position="193"/>
    </location>
</feature>
<reference evidence="2 3" key="1">
    <citation type="submission" date="2024-01" db="EMBL/GenBank/DDBJ databases">
        <title>Genome assemblies of Stephania.</title>
        <authorList>
            <person name="Yang L."/>
        </authorList>
    </citation>
    <scope>NUCLEOTIDE SEQUENCE [LARGE SCALE GENOMIC DNA]</scope>
    <source>
        <strain evidence="2">JXDWG</strain>
        <tissue evidence="2">Leaf</tissue>
    </source>
</reference>